<reference evidence="2 3" key="1">
    <citation type="journal article" date="2015" name="Genome Announc.">
        <title>Expanding the biotechnology potential of lactobacilli through comparative genomics of 213 strains and associated genera.</title>
        <authorList>
            <person name="Sun Z."/>
            <person name="Harris H.M."/>
            <person name="McCann A."/>
            <person name="Guo C."/>
            <person name="Argimon S."/>
            <person name="Zhang W."/>
            <person name="Yang X."/>
            <person name="Jeffery I.B."/>
            <person name="Cooney J.C."/>
            <person name="Kagawa T.F."/>
            <person name="Liu W."/>
            <person name="Song Y."/>
            <person name="Salvetti E."/>
            <person name="Wrobel A."/>
            <person name="Rasinkangas P."/>
            <person name="Parkhill J."/>
            <person name="Rea M.C."/>
            <person name="O'Sullivan O."/>
            <person name="Ritari J."/>
            <person name="Douillard F.P."/>
            <person name="Paul Ross R."/>
            <person name="Yang R."/>
            <person name="Briner A.E."/>
            <person name="Felis G.E."/>
            <person name="de Vos W.M."/>
            <person name="Barrangou R."/>
            <person name="Klaenhammer T.R."/>
            <person name="Caufield P.W."/>
            <person name="Cui Y."/>
            <person name="Zhang H."/>
            <person name="O'Toole P.W."/>
        </authorList>
    </citation>
    <scope>NUCLEOTIDE SEQUENCE [LARGE SCALE GENOMIC DNA]</scope>
    <source>
        <strain evidence="2 3">DSM 20003</strain>
    </source>
</reference>
<keyword evidence="3" id="KW-1185">Reference proteome</keyword>
<keyword evidence="1" id="KW-0472">Membrane</keyword>
<keyword evidence="1" id="KW-0812">Transmembrane</keyword>
<dbReference type="OrthoDB" id="1698302at2"/>
<dbReference type="Proteomes" id="UP000051461">
    <property type="component" value="Unassembled WGS sequence"/>
</dbReference>
<evidence type="ECO:0000313" key="2">
    <source>
        <dbReference type="EMBL" id="KRK39084.1"/>
    </source>
</evidence>
<organism evidence="2 3">
    <name type="scientific">Loigolactobacillus bifermentans DSM 20003</name>
    <dbReference type="NCBI Taxonomy" id="1423726"/>
    <lineage>
        <taxon>Bacteria</taxon>
        <taxon>Bacillati</taxon>
        <taxon>Bacillota</taxon>
        <taxon>Bacilli</taxon>
        <taxon>Lactobacillales</taxon>
        <taxon>Lactobacillaceae</taxon>
        <taxon>Loigolactobacillus</taxon>
    </lineage>
</organism>
<feature type="transmembrane region" description="Helical" evidence="1">
    <location>
        <begin position="86"/>
        <end position="106"/>
    </location>
</feature>
<sequence>MSKQVMQRLLFGIPMGITIGLLWSLGISYYFGTTYQPSTPAFMAQFTDSLNALSCSVLLWAGMGVVFSLGSLIFEQERWSLARQTALNFGITYVGFSSLAIVARWFPINLVWLLLYTGLFGLFYLVIWLVQYLAMRRLVAAMNRRLNQ</sequence>
<comment type="caution">
    <text evidence="2">The sequence shown here is derived from an EMBL/GenBank/DDBJ whole genome shotgun (WGS) entry which is preliminary data.</text>
</comment>
<evidence type="ECO:0008006" key="4">
    <source>
        <dbReference type="Google" id="ProtNLM"/>
    </source>
</evidence>
<keyword evidence="1" id="KW-1133">Transmembrane helix</keyword>
<gene>
    <name evidence="2" type="ORF">FC07_GL002804</name>
</gene>
<feature type="transmembrane region" description="Helical" evidence="1">
    <location>
        <begin position="112"/>
        <end position="135"/>
    </location>
</feature>
<dbReference type="RefSeq" id="WP_057904460.1">
    <property type="nucleotide sequence ID" value="NZ_AZDA01000046.1"/>
</dbReference>
<accession>A0A0R1GXL0</accession>
<evidence type="ECO:0000313" key="3">
    <source>
        <dbReference type="Proteomes" id="UP000051461"/>
    </source>
</evidence>
<name>A0A0R1GXL0_9LACO</name>
<feature type="transmembrane region" description="Helical" evidence="1">
    <location>
        <begin position="51"/>
        <end position="74"/>
    </location>
</feature>
<proteinExistence type="predicted"/>
<dbReference type="PATRIC" id="fig|1423726.3.peg.2914"/>
<feature type="transmembrane region" description="Helical" evidence="1">
    <location>
        <begin position="9"/>
        <end position="31"/>
    </location>
</feature>
<dbReference type="Pfam" id="PF11457">
    <property type="entry name" value="DUF3021"/>
    <property type="match status" value="1"/>
</dbReference>
<dbReference type="STRING" id="1423726.FC07_GL002804"/>
<dbReference type="AlphaFoldDB" id="A0A0R1GXL0"/>
<dbReference type="InterPro" id="IPR021560">
    <property type="entry name" value="DUF3021"/>
</dbReference>
<evidence type="ECO:0000256" key="1">
    <source>
        <dbReference type="SAM" id="Phobius"/>
    </source>
</evidence>
<protein>
    <recommendedName>
        <fullName evidence="4">DUF3021 domain-containing protein</fullName>
    </recommendedName>
</protein>
<dbReference type="EMBL" id="AZDA01000046">
    <property type="protein sequence ID" value="KRK39084.1"/>
    <property type="molecule type" value="Genomic_DNA"/>
</dbReference>